<accession>A0AAX2H8W3</accession>
<dbReference type="AlphaFoldDB" id="A0AAX2H8W3"/>
<protein>
    <recommendedName>
        <fullName evidence="3">GIY-YIG nuclease family protein</fullName>
    </recommendedName>
</protein>
<dbReference type="EMBL" id="OBKZ01000017">
    <property type="protein sequence ID" value="SOB52697.1"/>
    <property type="molecule type" value="Genomic_DNA"/>
</dbReference>
<proteinExistence type="predicted"/>
<evidence type="ECO:0000313" key="2">
    <source>
        <dbReference type="Proteomes" id="UP000219564"/>
    </source>
</evidence>
<organism evidence="1 2">
    <name type="scientific">Pseudomonas lundensis</name>
    <dbReference type="NCBI Taxonomy" id="86185"/>
    <lineage>
        <taxon>Bacteria</taxon>
        <taxon>Pseudomonadati</taxon>
        <taxon>Pseudomonadota</taxon>
        <taxon>Gammaproteobacteria</taxon>
        <taxon>Pseudomonadales</taxon>
        <taxon>Pseudomonadaceae</taxon>
        <taxon>Pseudomonas</taxon>
    </lineage>
</organism>
<sequence length="179" mass="20427">MTQIHRVPYIDTSCLPSICQRSRCLKDALGKTNYCIGHQPKPKAPPPPWQGRPVVYVVGMEGEPYVKIGYATELSSRMIGMQVGSPKPMIVHCVFRGSLQAESAMHRELQDHHVRGEWFHMDPAKVMCERLAQDRDERIRLGLTGLICAWNEQGYHWDAKGLPMSKLKKMRINNGFEKI</sequence>
<reference evidence="1 2" key="1">
    <citation type="submission" date="2017-08" db="EMBL/GenBank/DDBJ databases">
        <authorList>
            <person name="Chaillou S."/>
        </authorList>
    </citation>
    <scope>NUCLEOTIDE SEQUENCE [LARGE SCALE GENOMIC DNA]</scope>
    <source>
        <strain evidence="1 2">MFPA15A1205</strain>
    </source>
</reference>
<comment type="caution">
    <text evidence="1">The sequence shown here is derived from an EMBL/GenBank/DDBJ whole genome shotgun (WGS) entry which is preliminary data.</text>
</comment>
<evidence type="ECO:0008006" key="3">
    <source>
        <dbReference type="Google" id="ProtNLM"/>
    </source>
</evidence>
<dbReference type="Proteomes" id="UP000219564">
    <property type="component" value="Unassembled WGS sequence"/>
</dbReference>
<dbReference type="Pfam" id="PF13455">
    <property type="entry name" value="MUG113"/>
    <property type="match status" value="1"/>
</dbReference>
<dbReference type="RefSeq" id="WP_097191970.1">
    <property type="nucleotide sequence ID" value="NZ_OBKZ01000017.1"/>
</dbReference>
<gene>
    <name evidence="1" type="ORF">PLUA15_240110</name>
</gene>
<name>A0AAX2H8W3_9PSED</name>
<evidence type="ECO:0000313" key="1">
    <source>
        <dbReference type="EMBL" id="SOB52697.1"/>
    </source>
</evidence>